<keyword evidence="3" id="KW-1185">Reference proteome</keyword>
<evidence type="ECO:0000259" key="1">
    <source>
        <dbReference type="PROSITE" id="PS51704"/>
    </source>
</evidence>
<dbReference type="Pfam" id="PF03009">
    <property type="entry name" value="GDPD"/>
    <property type="match status" value="1"/>
</dbReference>
<dbReference type="PANTHER" id="PTHR43805">
    <property type="entry name" value="GLYCEROPHOSPHORYL DIESTER PHOSPHODIESTERASE"/>
    <property type="match status" value="1"/>
</dbReference>
<dbReference type="SUPFAM" id="SSF51695">
    <property type="entry name" value="PLC-like phosphodiesterases"/>
    <property type="match status" value="1"/>
</dbReference>
<comment type="caution">
    <text evidence="2">The sequence shown here is derived from an EMBL/GenBank/DDBJ whole genome shotgun (WGS) entry which is preliminary data.</text>
</comment>
<dbReference type="eggNOG" id="COG0584">
    <property type="taxonomic scope" value="Bacteria"/>
</dbReference>
<dbReference type="GO" id="GO:0008081">
    <property type="term" value="F:phosphoric diester hydrolase activity"/>
    <property type="evidence" value="ECO:0007669"/>
    <property type="project" value="InterPro"/>
</dbReference>
<dbReference type="Proteomes" id="UP000030002">
    <property type="component" value="Unassembled WGS sequence"/>
</dbReference>
<evidence type="ECO:0000313" key="2">
    <source>
        <dbReference type="EMBL" id="KGN34762.1"/>
    </source>
</evidence>
<protein>
    <submittedName>
        <fullName evidence="2">Glycerophosphoryl diester phosphodiesterase</fullName>
    </submittedName>
</protein>
<accession>A0A0A0JFB8</accession>
<dbReference type="RefSeq" id="WP_035911121.1">
    <property type="nucleotide sequence ID" value="NZ_AVPJ01000001.1"/>
</dbReference>
<gene>
    <name evidence="2" type="ORF">N802_01515</name>
</gene>
<dbReference type="PROSITE" id="PS51704">
    <property type="entry name" value="GP_PDE"/>
    <property type="match status" value="1"/>
</dbReference>
<dbReference type="Gene3D" id="3.20.20.190">
    <property type="entry name" value="Phosphatidylinositol (PI) phosphodiesterase"/>
    <property type="match status" value="1"/>
</dbReference>
<dbReference type="OrthoDB" id="5241788at2"/>
<reference evidence="2 3" key="1">
    <citation type="submission" date="2013-08" db="EMBL/GenBank/DDBJ databases">
        <title>The genome sequence of Knoellia sinensis.</title>
        <authorList>
            <person name="Zhu W."/>
            <person name="Wang G."/>
        </authorList>
    </citation>
    <scope>NUCLEOTIDE SEQUENCE [LARGE SCALE GENOMIC DNA]</scope>
    <source>
        <strain evidence="2 3">KCTC 19936</strain>
    </source>
</reference>
<dbReference type="PANTHER" id="PTHR43805:SF1">
    <property type="entry name" value="GP-PDE DOMAIN-CONTAINING PROTEIN"/>
    <property type="match status" value="1"/>
</dbReference>
<proteinExistence type="predicted"/>
<dbReference type="STRING" id="1385520.N802_01515"/>
<dbReference type="AlphaFoldDB" id="A0A0A0JFB8"/>
<sequence length="272" mass="29721">MARAEHFTYFDHEGPIAMAHRGGAAYGPNIGLENTVRAFREAVALGYHYLETDVHATSDGELIAFHDTHLDRTTDSAGAIIDLPYSAVRDARINGTDPVPLLTELLEEFPTTRLNIDVKADAALAPTIDTIRRHNAIDRVCIGSFSERRVRAARRGLGPRLATAAGQVGTGALRYAPTPLSLLLHTPAPVLQIPVAHRIRGRQITLVTPQLVSVAHRLGKQVHVWFHPWSDESAVEMHRLLDLGVDGIVTDHIATLRDVLSERGHPLSPDVA</sequence>
<evidence type="ECO:0000313" key="3">
    <source>
        <dbReference type="Proteomes" id="UP000030002"/>
    </source>
</evidence>
<organism evidence="2 3">
    <name type="scientific">Knoellia sinensis KCTC 19936</name>
    <dbReference type="NCBI Taxonomy" id="1385520"/>
    <lineage>
        <taxon>Bacteria</taxon>
        <taxon>Bacillati</taxon>
        <taxon>Actinomycetota</taxon>
        <taxon>Actinomycetes</taxon>
        <taxon>Micrococcales</taxon>
        <taxon>Intrasporangiaceae</taxon>
        <taxon>Knoellia</taxon>
    </lineage>
</organism>
<dbReference type="InterPro" id="IPR017946">
    <property type="entry name" value="PLC-like_Pdiesterase_TIM-brl"/>
</dbReference>
<dbReference type="EMBL" id="AVPJ01000001">
    <property type="protein sequence ID" value="KGN34762.1"/>
    <property type="molecule type" value="Genomic_DNA"/>
</dbReference>
<feature type="domain" description="GP-PDE" evidence="1">
    <location>
        <begin position="15"/>
        <end position="260"/>
    </location>
</feature>
<dbReference type="GO" id="GO:0006629">
    <property type="term" value="P:lipid metabolic process"/>
    <property type="evidence" value="ECO:0007669"/>
    <property type="project" value="InterPro"/>
</dbReference>
<name>A0A0A0JFB8_9MICO</name>
<dbReference type="InterPro" id="IPR030395">
    <property type="entry name" value="GP_PDE_dom"/>
</dbReference>